<evidence type="ECO:0000256" key="1">
    <source>
        <dbReference type="SAM" id="MobiDB-lite"/>
    </source>
</evidence>
<name>A0AAN8FLW7_TRICO</name>
<keyword evidence="2" id="KW-0732">Signal</keyword>
<feature type="chain" id="PRO_5042881204" evidence="2">
    <location>
        <begin position="19"/>
        <end position="78"/>
    </location>
</feature>
<evidence type="ECO:0000313" key="3">
    <source>
        <dbReference type="EMBL" id="KAK5981596.1"/>
    </source>
</evidence>
<evidence type="ECO:0000313" key="4">
    <source>
        <dbReference type="Proteomes" id="UP001331761"/>
    </source>
</evidence>
<sequence length="78" mass="8635">MNFLTFTLLLAFVLIVSAQWWGHHHHHHHSHSHSHSHSHEHHHHGHGGYGGGGFGGGGFGGGFPYQFNRPYGGGWGKR</sequence>
<dbReference type="AlphaFoldDB" id="A0AAN8FLW7"/>
<feature type="signal peptide" evidence="2">
    <location>
        <begin position="1"/>
        <end position="18"/>
    </location>
</feature>
<comment type="caution">
    <text evidence="3">The sequence shown here is derived from an EMBL/GenBank/DDBJ whole genome shotgun (WGS) entry which is preliminary data.</text>
</comment>
<reference evidence="3 4" key="1">
    <citation type="submission" date="2019-10" db="EMBL/GenBank/DDBJ databases">
        <title>Assembly and Annotation for the nematode Trichostrongylus colubriformis.</title>
        <authorList>
            <person name="Martin J."/>
        </authorList>
    </citation>
    <scope>NUCLEOTIDE SEQUENCE [LARGE SCALE GENOMIC DNA]</scope>
    <source>
        <strain evidence="3">G859</strain>
        <tissue evidence="3">Whole worm</tissue>
    </source>
</reference>
<evidence type="ECO:0000256" key="2">
    <source>
        <dbReference type="SAM" id="SignalP"/>
    </source>
</evidence>
<feature type="region of interest" description="Disordered" evidence="1">
    <location>
        <begin position="27"/>
        <end position="50"/>
    </location>
</feature>
<protein>
    <submittedName>
        <fullName evidence="3">Uncharacterized protein</fullName>
    </submittedName>
</protein>
<accession>A0AAN8FLW7</accession>
<gene>
    <name evidence="3" type="ORF">GCK32_020039</name>
</gene>
<feature type="compositionally biased region" description="Basic residues" evidence="1">
    <location>
        <begin position="27"/>
        <end position="46"/>
    </location>
</feature>
<dbReference type="Proteomes" id="UP001331761">
    <property type="component" value="Unassembled WGS sequence"/>
</dbReference>
<keyword evidence="4" id="KW-1185">Reference proteome</keyword>
<proteinExistence type="predicted"/>
<dbReference type="EMBL" id="WIXE01006107">
    <property type="protein sequence ID" value="KAK5981596.1"/>
    <property type="molecule type" value="Genomic_DNA"/>
</dbReference>
<organism evidence="3 4">
    <name type="scientific">Trichostrongylus colubriformis</name>
    <name type="common">Black scour worm</name>
    <dbReference type="NCBI Taxonomy" id="6319"/>
    <lineage>
        <taxon>Eukaryota</taxon>
        <taxon>Metazoa</taxon>
        <taxon>Ecdysozoa</taxon>
        <taxon>Nematoda</taxon>
        <taxon>Chromadorea</taxon>
        <taxon>Rhabditida</taxon>
        <taxon>Rhabditina</taxon>
        <taxon>Rhabditomorpha</taxon>
        <taxon>Strongyloidea</taxon>
        <taxon>Trichostrongylidae</taxon>
        <taxon>Trichostrongylus</taxon>
    </lineage>
</organism>